<dbReference type="Pfam" id="PF00581">
    <property type="entry name" value="Rhodanese"/>
    <property type="match status" value="2"/>
</dbReference>
<protein>
    <submittedName>
        <fullName evidence="4">Sulfurtransferase</fullName>
    </submittedName>
</protein>
<dbReference type="PROSITE" id="PS00380">
    <property type="entry name" value="RHODANESE_1"/>
    <property type="match status" value="1"/>
</dbReference>
<dbReference type="InterPro" id="IPR045078">
    <property type="entry name" value="TST/MPST-like"/>
</dbReference>
<keyword evidence="1" id="KW-0808">Transferase</keyword>
<sequence>MSTVKSPEWVYKRLKEKPEQTVIADVRFQLTRPEEARKAYMKGHLPGAVYVDLKEDLSGELEKHGGRHPLPSPEKLAKKLGEIGIDRHTAVVVYDDSGGMFAARFWWQLRYLGHDSVYVMDGGFSNWVKAGYDVTTEIPHPVARDFELTLKEVELLNAKQVQDRLNREDTILIDARAPARYTGETEPLDQQGGHIPGAKNYFWKGNLTEEGKWKSKEQLKQHYASLDRSSEIVVYCGSGVSACPNVLGLKEAGFQNVKLYAGSWSDWISYPDHPIATGAED</sequence>
<organism evidence="4 5">
    <name type="scientific">Bacillus swezeyi</name>
    <dbReference type="NCBI Taxonomy" id="1925020"/>
    <lineage>
        <taxon>Bacteria</taxon>
        <taxon>Bacillati</taxon>
        <taxon>Bacillota</taxon>
        <taxon>Bacilli</taxon>
        <taxon>Bacillales</taxon>
        <taxon>Bacillaceae</taxon>
        <taxon>Bacillus</taxon>
    </lineage>
</organism>
<dbReference type="SMART" id="SM00450">
    <property type="entry name" value="RHOD"/>
    <property type="match status" value="2"/>
</dbReference>
<dbReference type="GO" id="GO:0004792">
    <property type="term" value="F:thiosulfate-cyanide sulfurtransferase activity"/>
    <property type="evidence" value="ECO:0007669"/>
    <property type="project" value="InterPro"/>
</dbReference>
<dbReference type="SUPFAM" id="SSF52821">
    <property type="entry name" value="Rhodanese/Cell cycle control phosphatase"/>
    <property type="match status" value="2"/>
</dbReference>
<dbReference type="Gene3D" id="3.40.250.10">
    <property type="entry name" value="Rhodanese-like domain"/>
    <property type="match status" value="2"/>
</dbReference>
<reference evidence="4 5" key="1">
    <citation type="submission" date="2017-01" db="EMBL/GenBank/DDBJ databases">
        <title>Bacillus phylogenomics.</title>
        <authorList>
            <person name="Dunlap C."/>
        </authorList>
    </citation>
    <scope>NUCLEOTIDE SEQUENCE [LARGE SCALE GENOMIC DNA]</scope>
    <source>
        <strain evidence="4 5">NRRL B-41282</strain>
    </source>
</reference>
<dbReference type="PANTHER" id="PTHR11364:SF27">
    <property type="entry name" value="SULFURTRANSFERASE"/>
    <property type="match status" value="1"/>
</dbReference>
<dbReference type="EMBL" id="MTJL01000017">
    <property type="protein sequence ID" value="OMI05800.1"/>
    <property type="molecule type" value="Genomic_DNA"/>
</dbReference>
<name>A0A1R1S3A9_9BACI</name>
<accession>A0A1R1QMA6</accession>
<evidence type="ECO:0000256" key="2">
    <source>
        <dbReference type="ARBA" id="ARBA00022737"/>
    </source>
</evidence>
<keyword evidence="2" id="KW-0677">Repeat</keyword>
<comment type="caution">
    <text evidence="4">The sequence shown here is derived from an EMBL/GenBank/DDBJ whole genome shotgun (WGS) entry which is preliminary data.</text>
</comment>
<evidence type="ECO:0000313" key="5">
    <source>
        <dbReference type="Proteomes" id="UP000187367"/>
    </source>
</evidence>
<dbReference type="CDD" id="cd01448">
    <property type="entry name" value="TST_Repeat_1"/>
    <property type="match status" value="1"/>
</dbReference>
<dbReference type="PROSITE" id="PS50206">
    <property type="entry name" value="RHODANESE_3"/>
    <property type="match status" value="2"/>
</dbReference>
<gene>
    <name evidence="4" type="ORF">BW143_10225</name>
</gene>
<accession>A0A1R1S3A9</accession>
<dbReference type="InterPro" id="IPR036873">
    <property type="entry name" value="Rhodanese-like_dom_sf"/>
</dbReference>
<dbReference type="InterPro" id="IPR001307">
    <property type="entry name" value="Thiosulphate_STrfase_CS"/>
</dbReference>
<dbReference type="PANTHER" id="PTHR11364">
    <property type="entry name" value="THIOSULFATE SULFERTANSFERASE"/>
    <property type="match status" value="1"/>
</dbReference>
<keyword evidence="5" id="KW-1185">Reference proteome</keyword>
<proteinExistence type="predicted"/>
<feature type="domain" description="Rhodanese" evidence="3">
    <location>
        <begin position="166"/>
        <end position="276"/>
    </location>
</feature>
<evidence type="ECO:0000259" key="3">
    <source>
        <dbReference type="PROSITE" id="PS50206"/>
    </source>
</evidence>
<dbReference type="InterPro" id="IPR001763">
    <property type="entry name" value="Rhodanese-like_dom"/>
</dbReference>
<feature type="domain" description="Rhodanese" evidence="3">
    <location>
        <begin position="17"/>
        <end position="136"/>
    </location>
</feature>
<dbReference type="RefSeq" id="WP_076758087.1">
    <property type="nucleotide sequence ID" value="NZ_JARMMH010000007.1"/>
</dbReference>
<dbReference type="CDD" id="cd01449">
    <property type="entry name" value="TST_Repeat_2"/>
    <property type="match status" value="1"/>
</dbReference>
<dbReference type="Proteomes" id="UP000187367">
    <property type="component" value="Unassembled WGS sequence"/>
</dbReference>
<dbReference type="AlphaFoldDB" id="A0A1R1S3A9"/>
<evidence type="ECO:0000313" key="4">
    <source>
        <dbReference type="EMBL" id="OMI05800.1"/>
    </source>
</evidence>
<evidence type="ECO:0000256" key="1">
    <source>
        <dbReference type="ARBA" id="ARBA00022679"/>
    </source>
</evidence>